<sequence length="91" mass="10499">MKLPRNEQETIFTYSINENWHIYTDVPKHIRKYLPLVKSPKLKEENGEIIALEGFIDGNVSARAKRVMSDEQRQAAGERLKAARNNSEEDA</sequence>
<gene>
    <name evidence="2" type="ORF">P7D85_11435</name>
</gene>
<feature type="region of interest" description="Disordered" evidence="1">
    <location>
        <begin position="67"/>
        <end position="91"/>
    </location>
</feature>
<evidence type="ECO:0000313" key="3">
    <source>
        <dbReference type="Proteomes" id="UP001252875"/>
    </source>
</evidence>
<dbReference type="Proteomes" id="UP001252875">
    <property type="component" value="Unassembled WGS sequence"/>
</dbReference>
<evidence type="ECO:0000256" key="1">
    <source>
        <dbReference type="SAM" id="MobiDB-lite"/>
    </source>
</evidence>
<evidence type="ECO:0000313" key="2">
    <source>
        <dbReference type="EMBL" id="MDT2600389.1"/>
    </source>
</evidence>
<name>A0ABU3EZU1_9ENTE</name>
<organism evidence="2 3">
    <name type="scientific">Enterococcus hulanensis</name>
    <dbReference type="NCBI Taxonomy" id="2559929"/>
    <lineage>
        <taxon>Bacteria</taxon>
        <taxon>Bacillati</taxon>
        <taxon>Bacillota</taxon>
        <taxon>Bacilli</taxon>
        <taxon>Lactobacillales</taxon>
        <taxon>Enterococcaceae</taxon>
        <taxon>Enterococcus</taxon>
    </lineage>
</organism>
<protein>
    <submittedName>
        <fullName evidence="2">Uncharacterized protein</fullName>
    </submittedName>
</protein>
<feature type="compositionally biased region" description="Basic and acidic residues" evidence="1">
    <location>
        <begin position="67"/>
        <end position="81"/>
    </location>
</feature>
<dbReference type="RefSeq" id="WP_142482292.1">
    <property type="nucleotide sequence ID" value="NZ_JARPYF010000006.1"/>
</dbReference>
<comment type="caution">
    <text evidence="2">The sequence shown here is derived from an EMBL/GenBank/DDBJ whole genome shotgun (WGS) entry which is preliminary data.</text>
</comment>
<accession>A0ABU3EZU1</accession>
<dbReference type="EMBL" id="JARPYI010000006">
    <property type="protein sequence ID" value="MDT2600389.1"/>
    <property type="molecule type" value="Genomic_DNA"/>
</dbReference>
<reference evidence="2 3" key="1">
    <citation type="submission" date="2023-03" db="EMBL/GenBank/DDBJ databases">
        <authorList>
            <person name="Shen W."/>
            <person name="Cai J."/>
        </authorList>
    </citation>
    <scope>NUCLEOTIDE SEQUENCE [LARGE SCALE GENOMIC DNA]</scope>
    <source>
        <strain evidence="2 3">D6-4</strain>
    </source>
</reference>
<keyword evidence="3" id="KW-1185">Reference proteome</keyword>
<proteinExistence type="predicted"/>